<dbReference type="PROSITE" id="PS51206">
    <property type="entry name" value="SF3_HELICASE_1"/>
    <property type="match status" value="1"/>
</dbReference>
<evidence type="ECO:0000256" key="2">
    <source>
        <dbReference type="ARBA" id="ARBA00022801"/>
    </source>
</evidence>
<dbReference type="Pfam" id="PF09250">
    <property type="entry name" value="Prim-Pol"/>
    <property type="match status" value="1"/>
</dbReference>
<dbReference type="InterPro" id="IPR045455">
    <property type="entry name" value="NrS-1_pol-like_helicase"/>
</dbReference>
<dbReference type="CDD" id="cd04859">
    <property type="entry name" value="Prim_Pol"/>
    <property type="match status" value="1"/>
</dbReference>
<dbReference type="InterPro" id="IPR014818">
    <property type="entry name" value="Phage/plasmid_primase_P4_C"/>
</dbReference>
<evidence type="ECO:0000256" key="3">
    <source>
        <dbReference type="ARBA" id="ARBA00022840"/>
    </source>
</evidence>
<keyword evidence="2" id="KW-0378">Hydrolase</keyword>
<dbReference type="InterPro" id="IPR051620">
    <property type="entry name" value="ORF904-like_C"/>
</dbReference>
<dbReference type="SMART" id="SM00885">
    <property type="entry name" value="D5_N"/>
    <property type="match status" value="1"/>
</dbReference>
<dbReference type="Pfam" id="PF08706">
    <property type="entry name" value="D5_N"/>
    <property type="match status" value="1"/>
</dbReference>
<reference evidence="5" key="1">
    <citation type="journal article" date="2015" name="Nature">
        <title>Complex archaea that bridge the gap between prokaryotes and eukaryotes.</title>
        <authorList>
            <person name="Spang A."/>
            <person name="Saw J.H."/>
            <person name="Jorgensen S.L."/>
            <person name="Zaremba-Niedzwiedzka K."/>
            <person name="Martijn J."/>
            <person name="Lind A.E."/>
            <person name="van Eijk R."/>
            <person name="Schleper C."/>
            <person name="Guy L."/>
            <person name="Ettema T.J."/>
        </authorList>
    </citation>
    <scope>NUCLEOTIDE SEQUENCE</scope>
</reference>
<dbReference type="GO" id="GO:0008270">
    <property type="term" value="F:zinc ion binding"/>
    <property type="evidence" value="ECO:0007669"/>
    <property type="project" value="InterPro"/>
</dbReference>
<dbReference type="PANTHER" id="PTHR35372">
    <property type="entry name" value="ATP BINDING PROTEIN-RELATED"/>
    <property type="match status" value="1"/>
</dbReference>
<proteinExistence type="predicted"/>
<evidence type="ECO:0000259" key="4">
    <source>
        <dbReference type="PROSITE" id="PS51206"/>
    </source>
</evidence>
<keyword evidence="1" id="KW-0547">Nucleotide-binding</keyword>
<dbReference type="AlphaFoldDB" id="A0A0F9K5Q8"/>
<dbReference type="GO" id="GO:0016787">
    <property type="term" value="F:hydrolase activity"/>
    <property type="evidence" value="ECO:0007669"/>
    <property type="project" value="UniProtKB-KW"/>
</dbReference>
<dbReference type="SUPFAM" id="SSF52540">
    <property type="entry name" value="P-loop containing nucleoside triphosphate hydrolases"/>
    <property type="match status" value="1"/>
</dbReference>
<sequence length="744" mass="86454">MIPKKLQHKGINFVLLEKGGKKPFEMGWQKKKIEFNDPRLMQHLVEKGNYGVRGGGDKKLLVVDFDDEKVQEECLKKLPDTFKVKTGSGLLHLYYFSDSFDSFKIFDENMNTLADIQGEGKQVVCSGSIHPNGNPYEVFEDKDIVFIPYSELKAILMPYDKKPKKEKIIKKEYPKIDIDENFIDIAKSNVCVYDILNLIGVDITRNPTECPFHSSKGGKCFGFERDVAHCFHCDDSWNIFSLVTQYKNCDFKTALEFIADNFGLKEKYDECKKKYIEKIRSESKKDIDKLRNEVHYLLSQKNPNRNEATELMSEYVMCKYKFYSIRDDKQDETWVYQDGIYIPNGKSVISEFCRKVLLKSYTESLSNQVYNKVKEDTKINADDFFKYDYPDEVPVLNGILNTRTKELIPFNSKKIFFNKIPVEYNSELECKILNQFFKDVLADENDIKVFYEIIGDGLSKTYDFQKSIIQYGTGANGKGISQSILKKFFGSENCASVSLNQMGYESHSVAELFGKYMNLAGDLDRQALKETGIFKQLTSGTDTLQSKRKYKNDLKFLNFSKMVFACNEFPKVYDTTLGFWRRWIILNYPFKFVSQEEYNLIVDKTNLKIKNPNIFDEITTKEEMSGLLNKALEGLERLRKQKGYSNTKGTEEIKNFWVRKSSPFTAFCIDYIEQDFNNYISKKIIRSKFSKYCKTHKIGGAGDKELKATLQDLFGCSEERKLIGMEQQYVWDGIKFKGNYSDFM</sequence>
<dbReference type="PANTHER" id="PTHR35372:SF2">
    <property type="entry name" value="SF3 HELICASE DOMAIN-CONTAINING PROTEIN"/>
    <property type="match status" value="1"/>
</dbReference>
<keyword evidence="3" id="KW-0067">ATP-binding</keyword>
<accession>A0A0F9K5Q8</accession>
<dbReference type="InterPro" id="IPR027417">
    <property type="entry name" value="P-loop_NTPase"/>
</dbReference>
<dbReference type="InterPro" id="IPR014015">
    <property type="entry name" value="Helicase_SF3_DNA-vir"/>
</dbReference>
<dbReference type="Pfam" id="PF19263">
    <property type="entry name" value="DUF5906"/>
    <property type="match status" value="1"/>
</dbReference>
<evidence type="ECO:0000313" key="5">
    <source>
        <dbReference type="EMBL" id="KKM77328.1"/>
    </source>
</evidence>
<dbReference type="SUPFAM" id="SSF56747">
    <property type="entry name" value="Prim-pol domain"/>
    <property type="match status" value="1"/>
</dbReference>
<dbReference type="NCBIfam" id="TIGR01613">
    <property type="entry name" value="primase_Cterm"/>
    <property type="match status" value="1"/>
</dbReference>
<evidence type="ECO:0000256" key="1">
    <source>
        <dbReference type="ARBA" id="ARBA00022741"/>
    </source>
</evidence>
<dbReference type="Pfam" id="PF01807">
    <property type="entry name" value="Zn_ribbon_DnaG"/>
    <property type="match status" value="1"/>
</dbReference>
<dbReference type="Gene3D" id="3.40.50.300">
    <property type="entry name" value="P-loop containing nucleotide triphosphate hydrolases"/>
    <property type="match status" value="1"/>
</dbReference>
<dbReference type="GO" id="GO:0003677">
    <property type="term" value="F:DNA binding"/>
    <property type="evidence" value="ECO:0007669"/>
    <property type="project" value="InterPro"/>
</dbReference>
<dbReference type="InterPro" id="IPR002694">
    <property type="entry name" value="Znf_CHC2"/>
</dbReference>
<dbReference type="GO" id="GO:0003899">
    <property type="term" value="F:DNA-directed RNA polymerase activity"/>
    <property type="evidence" value="ECO:0007669"/>
    <property type="project" value="InterPro"/>
</dbReference>
<dbReference type="GO" id="GO:0006260">
    <property type="term" value="P:DNA replication"/>
    <property type="evidence" value="ECO:0007669"/>
    <property type="project" value="InterPro"/>
</dbReference>
<dbReference type="InterPro" id="IPR015330">
    <property type="entry name" value="DNA_primase/pol_bifunc_N"/>
</dbReference>
<dbReference type="SMART" id="SM00943">
    <property type="entry name" value="Prim-Pol"/>
    <property type="match status" value="1"/>
</dbReference>
<dbReference type="Gene3D" id="3.30.2250.10">
    <property type="entry name" value="Bifunctional DNA primase/polymerase domain"/>
    <property type="match status" value="1"/>
</dbReference>
<dbReference type="GO" id="GO:0005524">
    <property type="term" value="F:ATP binding"/>
    <property type="evidence" value="ECO:0007669"/>
    <property type="project" value="UniProtKB-KW"/>
</dbReference>
<feature type="domain" description="SF3 helicase" evidence="4">
    <location>
        <begin position="445"/>
        <end position="601"/>
    </location>
</feature>
<gene>
    <name evidence="5" type="ORF">LCGC14_1371150</name>
</gene>
<protein>
    <recommendedName>
        <fullName evidence="4">SF3 helicase domain-containing protein</fullName>
    </recommendedName>
</protein>
<comment type="caution">
    <text evidence="5">The sequence shown here is derived from an EMBL/GenBank/DDBJ whole genome shotgun (WGS) entry which is preliminary data.</text>
</comment>
<dbReference type="InterPro" id="IPR006500">
    <property type="entry name" value="Helicase_put_C_phage/plasmid"/>
</dbReference>
<organism evidence="5">
    <name type="scientific">marine sediment metagenome</name>
    <dbReference type="NCBI Taxonomy" id="412755"/>
    <lineage>
        <taxon>unclassified sequences</taxon>
        <taxon>metagenomes</taxon>
        <taxon>ecological metagenomes</taxon>
    </lineage>
</organism>
<dbReference type="InterPro" id="IPR036977">
    <property type="entry name" value="DNA_primase_Znf_CHC2"/>
</dbReference>
<dbReference type="Gene3D" id="3.90.580.10">
    <property type="entry name" value="Zinc finger, CHC2-type domain"/>
    <property type="match status" value="1"/>
</dbReference>
<dbReference type="SUPFAM" id="SSF57783">
    <property type="entry name" value="Zinc beta-ribbon"/>
    <property type="match status" value="1"/>
</dbReference>
<dbReference type="EMBL" id="LAZR01008660">
    <property type="protein sequence ID" value="KKM77328.1"/>
    <property type="molecule type" value="Genomic_DNA"/>
</dbReference>
<name>A0A0F9K5Q8_9ZZZZ</name>